<dbReference type="AlphaFoldDB" id="A0A4Y2RRK6"/>
<comment type="caution">
    <text evidence="1">The sequence shown here is derived from an EMBL/GenBank/DDBJ whole genome shotgun (WGS) entry which is preliminary data.</text>
</comment>
<proteinExistence type="predicted"/>
<dbReference type="OrthoDB" id="2417635at2759"/>
<name>A0A4Y2RRK6_ARAVE</name>
<evidence type="ECO:0000313" key="1">
    <source>
        <dbReference type="EMBL" id="GBN78447.1"/>
    </source>
</evidence>
<keyword evidence="2" id="KW-1185">Reference proteome</keyword>
<dbReference type="Proteomes" id="UP000499080">
    <property type="component" value="Unassembled WGS sequence"/>
</dbReference>
<reference evidence="1 2" key="1">
    <citation type="journal article" date="2019" name="Sci. Rep.">
        <title>Orb-weaving spider Araneus ventricosus genome elucidates the spidroin gene catalogue.</title>
        <authorList>
            <person name="Kono N."/>
            <person name="Nakamura H."/>
            <person name="Ohtoshi R."/>
            <person name="Moran D.A.P."/>
            <person name="Shinohara A."/>
            <person name="Yoshida Y."/>
            <person name="Fujiwara M."/>
            <person name="Mori M."/>
            <person name="Tomita M."/>
            <person name="Arakawa K."/>
        </authorList>
    </citation>
    <scope>NUCLEOTIDE SEQUENCE [LARGE SCALE GENOMIC DNA]</scope>
</reference>
<evidence type="ECO:0000313" key="2">
    <source>
        <dbReference type="Proteomes" id="UP000499080"/>
    </source>
</evidence>
<dbReference type="Gene3D" id="3.30.420.10">
    <property type="entry name" value="Ribonuclease H-like superfamily/Ribonuclease H"/>
    <property type="match status" value="1"/>
</dbReference>
<protein>
    <recommendedName>
        <fullName evidence="3">Tc1-like transposase DDE domain-containing protein</fullName>
    </recommendedName>
</protein>
<sequence>MKAGSALVPVKTVCWLEGGQQEHSRGYPTHPDCKFVRQSGDSTCCTAIHKQHSRGVFQHVNAHPHTAVVTQHALQSVGILPWNARSPDPFPMNHVWDIIGRELQRHPQPALTVPVLTDEVLQAWNSIPQTDIRHLYDTMHARLHACIQDSGVYTDY</sequence>
<dbReference type="InterPro" id="IPR036397">
    <property type="entry name" value="RNaseH_sf"/>
</dbReference>
<evidence type="ECO:0008006" key="3">
    <source>
        <dbReference type="Google" id="ProtNLM"/>
    </source>
</evidence>
<organism evidence="1 2">
    <name type="scientific">Araneus ventricosus</name>
    <name type="common">Orbweaver spider</name>
    <name type="synonym">Epeira ventricosa</name>
    <dbReference type="NCBI Taxonomy" id="182803"/>
    <lineage>
        <taxon>Eukaryota</taxon>
        <taxon>Metazoa</taxon>
        <taxon>Ecdysozoa</taxon>
        <taxon>Arthropoda</taxon>
        <taxon>Chelicerata</taxon>
        <taxon>Arachnida</taxon>
        <taxon>Araneae</taxon>
        <taxon>Araneomorphae</taxon>
        <taxon>Entelegynae</taxon>
        <taxon>Araneoidea</taxon>
        <taxon>Araneidae</taxon>
        <taxon>Araneus</taxon>
    </lineage>
</organism>
<gene>
    <name evidence="1" type="ORF">AVEN_119236_1</name>
</gene>
<dbReference type="EMBL" id="BGPR01018181">
    <property type="protein sequence ID" value="GBN78447.1"/>
    <property type="molecule type" value="Genomic_DNA"/>
</dbReference>
<accession>A0A4Y2RRK6</accession>
<dbReference type="GO" id="GO:0003676">
    <property type="term" value="F:nucleic acid binding"/>
    <property type="evidence" value="ECO:0007669"/>
    <property type="project" value="InterPro"/>
</dbReference>